<organism evidence="3 4">
    <name type="scientific">Thermanaerovibrio acidaminovorans (strain ATCC 49978 / DSM 6589 / Su883)</name>
    <name type="common">Selenomonas acidaminovorans</name>
    <dbReference type="NCBI Taxonomy" id="525903"/>
    <lineage>
        <taxon>Bacteria</taxon>
        <taxon>Thermotogati</taxon>
        <taxon>Synergistota</taxon>
        <taxon>Synergistia</taxon>
        <taxon>Synergistales</taxon>
        <taxon>Synergistaceae</taxon>
        <taxon>Thermanaerovibrio</taxon>
    </lineage>
</organism>
<evidence type="ECO:0000256" key="1">
    <source>
        <dbReference type="SAM" id="Coils"/>
    </source>
</evidence>
<dbReference type="Gene3D" id="3.40.50.300">
    <property type="entry name" value="P-loop containing nucleotide triphosphate hydrolases"/>
    <property type="match status" value="2"/>
</dbReference>
<gene>
    <name evidence="3" type="ordered locus">Taci_1688</name>
</gene>
<dbReference type="InterPro" id="IPR027417">
    <property type="entry name" value="P-loop_NTPase"/>
</dbReference>
<sequence>MILHSIRVRNWRCILGELSLEGLPMGVSVVFAPNGSGKSSLFEALRAGLLWRHDSSSKEVKDVVPWGRDLSPEVTVEFSAGGTRYRVSKRFLKGGSCLLERMEDRRYLPLAEGPQGVTRTLEVLGLGQRGGKVWDPASWGALQALWIPQGGICLGTVSDQLEEALRRAVTSQAQDPVSRAFKDRLQGDFRRYFTDTGRESRKSDSPRHVLRSRLEERLKRKEDMEADLRESEALQDGVAKLTAEVVELEARLASVREEEAACGERAERFRRLESELTQVRARRDSLTSQLELVKDRLSRRARVERRIQEVEAEAQAVKLDLPGAEARVADLEERLSRARSELASAREGVDRARLMEEKARDARRLLELRETISRLQGDLLNARAALGEAESLRERLGARRHPSDDDVREARELMTRVVTRRAELEAFMITLEMEPRVGLKGRVTRGEGKVELTASPGERVAVRGTREVEVLLEGFGLIRASGPGGDSASIREDLEMVQGRLTRILEAHRVGSVEELEALGALRRQMEGRLAYLEEGLEGLLRGSDISAVEASLASAREEVDRILSRFPLWAQCPPDPAEEEAKAGEARDVFVALEAAEGLCRELSAELSRTEAELKGLADRGGRLEEELRALGEELLSMEAREELARRLGELQRELDFAAALEEDLARRMADLGDPEGDLRAAAKAREDLEGGLSQLRSRLAREEGQLEALMNRGLYSQLASLEEEIEDLRRELAEEDLRARALDLLMEVHRECQEEMWIRLGSAVGVSAMEILRRMAPRPVGRLVLDRMSPARFSPGEVDSELELGCLSGGEIEQVHFAVRLALGLRLAALEDQLLVMDDALMATDRWRLEAAVEELKSHRELQVLILTCHPERYAPLGVPMLALQAMRAW</sequence>
<dbReference type="InterPro" id="IPR038729">
    <property type="entry name" value="Rad50/SbcC_AAA"/>
</dbReference>
<dbReference type="PANTHER" id="PTHR41259:SF1">
    <property type="entry name" value="DOUBLE-STRAND BREAK REPAIR RAD50 ATPASE, PUTATIVE-RELATED"/>
    <property type="match status" value="1"/>
</dbReference>
<proteinExistence type="predicted"/>
<dbReference type="AlphaFoldDB" id="D1B7B1"/>
<dbReference type="EnsemblBacteria" id="ACZ19902">
    <property type="protein sequence ID" value="ACZ19902"/>
    <property type="gene ID" value="Taci_1688"/>
</dbReference>
<dbReference type="Proteomes" id="UP000002030">
    <property type="component" value="Chromosome"/>
</dbReference>
<dbReference type="GO" id="GO:0006302">
    <property type="term" value="P:double-strand break repair"/>
    <property type="evidence" value="ECO:0007669"/>
    <property type="project" value="InterPro"/>
</dbReference>
<keyword evidence="4" id="KW-1185">Reference proteome</keyword>
<dbReference type="EMBL" id="CP001818">
    <property type="protein sequence ID" value="ACZ19902.1"/>
    <property type="molecule type" value="Genomic_DNA"/>
</dbReference>
<name>D1B7B1_THEAS</name>
<dbReference type="eggNOG" id="COG0419">
    <property type="taxonomic scope" value="Bacteria"/>
</dbReference>
<dbReference type="Pfam" id="PF13476">
    <property type="entry name" value="AAA_23"/>
    <property type="match status" value="1"/>
</dbReference>
<reference evidence="3 4" key="1">
    <citation type="journal article" date="2009" name="Stand. Genomic Sci.">
        <title>Complete genome sequence of Thermanaerovibrio acidaminovorans type strain (Su883).</title>
        <authorList>
            <person name="Chovatia M."/>
            <person name="Sikorski J."/>
            <person name="Schroder M."/>
            <person name="Lapidus A."/>
            <person name="Nolan M."/>
            <person name="Tice H."/>
            <person name="Glavina Del Rio T."/>
            <person name="Copeland A."/>
            <person name="Cheng J.F."/>
            <person name="Lucas S."/>
            <person name="Chen F."/>
            <person name="Bruce D."/>
            <person name="Goodwin L."/>
            <person name="Pitluck S."/>
            <person name="Ivanova N."/>
            <person name="Mavromatis K."/>
            <person name="Ovchinnikova G."/>
            <person name="Pati A."/>
            <person name="Chen A."/>
            <person name="Palaniappan K."/>
            <person name="Land M."/>
            <person name="Hauser L."/>
            <person name="Chang Y.J."/>
            <person name="Jeffries C.D."/>
            <person name="Chain P."/>
            <person name="Saunders E."/>
            <person name="Detter J.C."/>
            <person name="Brettin T."/>
            <person name="Rohde M."/>
            <person name="Goker M."/>
            <person name="Spring S."/>
            <person name="Bristow J."/>
            <person name="Markowitz V."/>
            <person name="Hugenholtz P."/>
            <person name="Kyrpides N.C."/>
            <person name="Klenk H.P."/>
            <person name="Eisen J.A."/>
        </authorList>
    </citation>
    <scope>NUCLEOTIDE SEQUENCE [LARGE SCALE GENOMIC DNA]</scope>
    <source>
        <strain evidence="4">ATCC 49978 / DSM 6589 / Su883</strain>
    </source>
</reference>
<dbReference type="RefSeq" id="WP_012870411.1">
    <property type="nucleotide sequence ID" value="NC_013522.1"/>
</dbReference>
<dbReference type="PANTHER" id="PTHR41259">
    <property type="entry name" value="DOUBLE-STRAND BREAK REPAIR RAD50 ATPASE, PUTATIVE-RELATED"/>
    <property type="match status" value="1"/>
</dbReference>
<dbReference type="GO" id="GO:0016887">
    <property type="term" value="F:ATP hydrolysis activity"/>
    <property type="evidence" value="ECO:0007669"/>
    <property type="project" value="InterPro"/>
</dbReference>
<evidence type="ECO:0000259" key="2">
    <source>
        <dbReference type="Pfam" id="PF13476"/>
    </source>
</evidence>
<dbReference type="SUPFAM" id="SSF52540">
    <property type="entry name" value="P-loop containing nucleoside triphosphate hydrolases"/>
    <property type="match status" value="1"/>
</dbReference>
<evidence type="ECO:0000313" key="4">
    <source>
        <dbReference type="Proteomes" id="UP000002030"/>
    </source>
</evidence>
<dbReference type="KEGG" id="tai:Taci_1688"/>
<feature type="coiled-coil region" evidence="1">
    <location>
        <begin position="594"/>
        <end position="747"/>
    </location>
</feature>
<dbReference type="STRING" id="525903.Taci_1688"/>
<feature type="domain" description="Rad50/SbcC-type AAA" evidence="2">
    <location>
        <begin position="5"/>
        <end position="312"/>
    </location>
</feature>
<dbReference type="OrthoDB" id="9764467at2"/>
<accession>D1B7B1</accession>
<keyword evidence="1" id="KW-0175">Coiled coil</keyword>
<protein>
    <submittedName>
        <fullName evidence="3">SMC domain protein</fullName>
    </submittedName>
</protein>
<evidence type="ECO:0000313" key="3">
    <source>
        <dbReference type="EMBL" id="ACZ19902.1"/>
    </source>
</evidence>
<dbReference type="Gene3D" id="1.10.287.1490">
    <property type="match status" value="1"/>
</dbReference>
<feature type="coiled-coil region" evidence="1">
    <location>
        <begin position="211"/>
        <end position="385"/>
    </location>
</feature>
<dbReference type="HOGENOM" id="CLU_015046_0_0_0"/>